<evidence type="ECO:0000256" key="4">
    <source>
        <dbReference type="ARBA" id="ARBA00022842"/>
    </source>
</evidence>
<feature type="repeat" description="TPR" evidence="5">
    <location>
        <begin position="383"/>
        <end position="416"/>
    </location>
</feature>
<dbReference type="PROSITE" id="PS50005">
    <property type="entry name" value="TPR"/>
    <property type="match status" value="3"/>
</dbReference>
<name>A0A4U8V508_STECR</name>
<keyword evidence="4" id="KW-0460">Magnesium</keyword>
<keyword evidence="7" id="KW-1185">Reference proteome</keyword>
<dbReference type="OrthoDB" id="10006023at2759"/>
<dbReference type="SMART" id="SM00028">
    <property type="entry name" value="TPR"/>
    <property type="match status" value="5"/>
</dbReference>
<sequence length="526" mass="59490">MKELVKGECGGSNQLVRLSNNFAQSSNARIQSGLSSTLNRLMPTTSKGDELANEFLASRSQQVQMPGTFKMEDLLSTLPQQHNRQAAHRMGNSWANEFSKNAPLGQQFANEFIRVQRHRDVAHDPSIGTSHQWAGEFLEGNRGAMEAAWNDALQGAKSGEPHGMMWSSEYLDRFEDKFALKDDDVAREWFDEFIDTKSKVSEGETFNYDEFQRFLEERDLAAASVEKVEEYSLQDNNPFLGSHNLVADGQQRMMEGDLSNAILCFEAAVQENPRDAQIWYQLGQSHAENEDDPKAISAYMEALKIHPNHQDALLGLSVSYANESKENDALTQLELWLHAFTGNDRAPTPMPMYSSFLDQTRFKQVEERFLNTARQQMGGQVNDKLQNAMGVLYNLNRNFDRAVDCIQAALSVKPDDARLWNRLGATMANGDRTTDAIAAYRQALQLYPTYVRARYNLGISCMHLSSHREAAGHFLSALHLQKKPEQSNIWTTMRSAVLRMNDAPEDLLRAIDNRDLDGFTRIFRSA</sequence>
<evidence type="ECO:0000313" key="6">
    <source>
        <dbReference type="EMBL" id="TMS40149.1"/>
    </source>
</evidence>
<keyword evidence="2" id="KW-0479">Metal-binding</keyword>
<dbReference type="GO" id="GO:0006006">
    <property type="term" value="P:glucose metabolic process"/>
    <property type="evidence" value="ECO:0007669"/>
    <property type="project" value="TreeGrafter"/>
</dbReference>
<dbReference type="Pfam" id="PF13432">
    <property type="entry name" value="TPR_16"/>
    <property type="match status" value="2"/>
</dbReference>
<dbReference type="EMBL" id="CM016762">
    <property type="protein sequence ID" value="TMS40149.1"/>
    <property type="molecule type" value="Genomic_DNA"/>
</dbReference>
<dbReference type="Proteomes" id="UP000298663">
    <property type="component" value="Chromosome X"/>
</dbReference>
<feature type="repeat" description="TPR" evidence="5">
    <location>
        <begin position="417"/>
        <end position="450"/>
    </location>
</feature>
<protein>
    <submittedName>
        <fullName evidence="6">Uncharacterized protein</fullName>
    </submittedName>
</protein>
<dbReference type="InterPro" id="IPR019734">
    <property type="entry name" value="TPR_rpt"/>
</dbReference>
<dbReference type="InterPro" id="IPR007666">
    <property type="entry name" value="ADP_PFK/GK"/>
</dbReference>
<gene>
    <name evidence="6" type="ORF">L596_006567</name>
</gene>
<organism evidence="6 7">
    <name type="scientific">Steinernema carpocapsae</name>
    <name type="common">Entomopathogenic nematode</name>
    <dbReference type="NCBI Taxonomy" id="34508"/>
    <lineage>
        <taxon>Eukaryota</taxon>
        <taxon>Metazoa</taxon>
        <taxon>Ecdysozoa</taxon>
        <taxon>Nematoda</taxon>
        <taxon>Chromadorea</taxon>
        <taxon>Rhabditida</taxon>
        <taxon>Tylenchina</taxon>
        <taxon>Panagrolaimomorpha</taxon>
        <taxon>Strongyloidoidea</taxon>
        <taxon>Steinernematidae</taxon>
        <taxon>Steinernema</taxon>
    </lineage>
</organism>
<dbReference type="PANTHER" id="PTHR21208:SF0">
    <property type="entry name" value="ADP-DEPENDENT GLUCOKINASE"/>
    <property type="match status" value="1"/>
</dbReference>
<evidence type="ECO:0000256" key="2">
    <source>
        <dbReference type="ARBA" id="ARBA00022723"/>
    </source>
</evidence>
<dbReference type="PANTHER" id="PTHR21208">
    <property type="entry name" value="ADP-DEPENDENT GLUCOKINASE"/>
    <property type="match status" value="1"/>
</dbReference>
<keyword evidence="1" id="KW-0808">Transferase</keyword>
<evidence type="ECO:0000313" key="7">
    <source>
        <dbReference type="Proteomes" id="UP000298663"/>
    </source>
</evidence>
<dbReference type="AlphaFoldDB" id="A0A4U8V508"/>
<evidence type="ECO:0000256" key="5">
    <source>
        <dbReference type="PROSITE-ProRule" id="PRU00339"/>
    </source>
</evidence>
<proteinExistence type="predicted"/>
<dbReference type="GO" id="GO:0043843">
    <property type="term" value="F:ADP-specific glucokinase activity"/>
    <property type="evidence" value="ECO:0007669"/>
    <property type="project" value="TreeGrafter"/>
</dbReference>
<accession>A0A4U8V508</accession>
<dbReference type="Gene3D" id="1.25.40.10">
    <property type="entry name" value="Tetratricopeptide repeat domain"/>
    <property type="match status" value="1"/>
</dbReference>
<feature type="repeat" description="TPR" evidence="5">
    <location>
        <begin position="276"/>
        <end position="309"/>
    </location>
</feature>
<keyword evidence="3" id="KW-0418">Kinase</keyword>
<evidence type="ECO:0000256" key="1">
    <source>
        <dbReference type="ARBA" id="ARBA00022679"/>
    </source>
</evidence>
<keyword evidence="5" id="KW-0802">TPR repeat</keyword>
<reference evidence="6 7" key="2">
    <citation type="journal article" date="2019" name="G3 (Bethesda)">
        <title>Hybrid Assembly of the Genome of the Entomopathogenic Nematode Steinernema carpocapsae Identifies the X-Chromosome.</title>
        <authorList>
            <person name="Serra L."/>
            <person name="Macchietto M."/>
            <person name="Macias-Munoz A."/>
            <person name="McGill C.J."/>
            <person name="Rodriguez I.M."/>
            <person name="Rodriguez B."/>
            <person name="Murad R."/>
            <person name="Mortazavi A."/>
        </authorList>
    </citation>
    <scope>NUCLEOTIDE SEQUENCE [LARGE SCALE GENOMIC DNA]</scope>
    <source>
        <strain evidence="6 7">ALL</strain>
    </source>
</reference>
<evidence type="ECO:0000256" key="3">
    <source>
        <dbReference type="ARBA" id="ARBA00022777"/>
    </source>
</evidence>
<dbReference type="GO" id="GO:0046872">
    <property type="term" value="F:metal ion binding"/>
    <property type="evidence" value="ECO:0007669"/>
    <property type="project" value="UniProtKB-KW"/>
</dbReference>
<dbReference type="SUPFAM" id="SSF48452">
    <property type="entry name" value="TPR-like"/>
    <property type="match status" value="1"/>
</dbReference>
<dbReference type="GO" id="GO:0005783">
    <property type="term" value="C:endoplasmic reticulum"/>
    <property type="evidence" value="ECO:0007669"/>
    <property type="project" value="TreeGrafter"/>
</dbReference>
<dbReference type="InterPro" id="IPR011990">
    <property type="entry name" value="TPR-like_helical_dom_sf"/>
</dbReference>
<dbReference type="STRING" id="34508.A0A4U8V508"/>
<reference evidence="6 7" key="1">
    <citation type="journal article" date="2015" name="Genome Biol.">
        <title>Comparative genomics of Steinernema reveals deeply conserved gene regulatory networks.</title>
        <authorList>
            <person name="Dillman A.R."/>
            <person name="Macchietto M."/>
            <person name="Porter C.F."/>
            <person name="Rogers A."/>
            <person name="Williams B."/>
            <person name="Antoshechkin I."/>
            <person name="Lee M.M."/>
            <person name="Goodwin Z."/>
            <person name="Lu X."/>
            <person name="Lewis E.E."/>
            <person name="Goodrich-Blair H."/>
            <person name="Stock S.P."/>
            <person name="Adams B.J."/>
            <person name="Sternberg P.W."/>
            <person name="Mortazavi A."/>
        </authorList>
    </citation>
    <scope>NUCLEOTIDE SEQUENCE [LARGE SCALE GENOMIC DNA]</scope>
    <source>
        <strain evidence="6 7">ALL</strain>
    </source>
</reference>